<proteinExistence type="predicted"/>
<name>A0A015J7W0_RHIIW</name>
<organism evidence="1 2">
    <name type="scientific">Rhizophagus irregularis (strain DAOM 197198w)</name>
    <name type="common">Glomus intraradices</name>
    <dbReference type="NCBI Taxonomy" id="1432141"/>
    <lineage>
        <taxon>Eukaryota</taxon>
        <taxon>Fungi</taxon>
        <taxon>Fungi incertae sedis</taxon>
        <taxon>Mucoromycota</taxon>
        <taxon>Glomeromycotina</taxon>
        <taxon>Glomeromycetes</taxon>
        <taxon>Glomerales</taxon>
        <taxon>Glomeraceae</taxon>
        <taxon>Rhizophagus</taxon>
    </lineage>
</organism>
<accession>A0A015J7W0</accession>
<evidence type="ECO:0000313" key="2">
    <source>
        <dbReference type="Proteomes" id="UP000022910"/>
    </source>
</evidence>
<dbReference type="HOGENOM" id="CLU_2470310_0_0_1"/>
<evidence type="ECO:0000313" key="1">
    <source>
        <dbReference type="EMBL" id="EXX65622.1"/>
    </source>
</evidence>
<dbReference type="Proteomes" id="UP000022910">
    <property type="component" value="Unassembled WGS sequence"/>
</dbReference>
<comment type="caution">
    <text evidence="1">The sequence shown here is derived from an EMBL/GenBank/DDBJ whole genome shotgun (WGS) entry which is preliminary data.</text>
</comment>
<protein>
    <submittedName>
        <fullName evidence="1">Uncharacterized protein</fullName>
    </submittedName>
</protein>
<gene>
    <name evidence="1" type="ORF">RirG_131510</name>
</gene>
<reference evidence="1 2" key="1">
    <citation type="submission" date="2014-02" db="EMBL/GenBank/DDBJ databases">
        <title>Single nucleus genome sequencing reveals high similarity among nuclei of an endomycorrhizal fungus.</title>
        <authorList>
            <person name="Lin K."/>
            <person name="Geurts R."/>
            <person name="Zhang Z."/>
            <person name="Limpens E."/>
            <person name="Saunders D.G."/>
            <person name="Mu D."/>
            <person name="Pang E."/>
            <person name="Cao H."/>
            <person name="Cha H."/>
            <person name="Lin T."/>
            <person name="Zhou Q."/>
            <person name="Shang Y."/>
            <person name="Li Y."/>
            <person name="Ivanov S."/>
            <person name="Sharma T."/>
            <person name="Velzen R.V."/>
            <person name="Ruijter N.D."/>
            <person name="Aanen D.K."/>
            <person name="Win J."/>
            <person name="Kamoun S."/>
            <person name="Bisseling T."/>
            <person name="Huang S."/>
        </authorList>
    </citation>
    <scope>NUCLEOTIDE SEQUENCE [LARGE SCALE GENOMIC DNA]</scope>
    <source>
        <strain evidence="2">DAOM197198w</strain>
    </source>
</reference>
<keyword evidence="2" id="KW-1185">Reference proteome</keyword>
<sequence>MKIGNHNLQQDTLAAALPLFPSAGKSNYAVAITQHLSTLIKYLKLNENLQHVGSFRIPKNIDDENNNQKPVCFRFDEVLETFGVHFIKQDITGNVINKTKLKSITV</sequence>
<dbReference type="OrthoDB" id="2344943at2759"/>
<dbReference type="EMBL" id="JEMT01021185">
    <property type="protein sequence ID" value="EXX65622.1"/>
    <property type="molecule type" value="Genomic_DNA"/>
</dbReference>
<dbReference type="AlphaFoldDB" id="A0A015J7W0"/>